<dbReference type="PANTHER" id="PTHR22911">
    <property type="entry name" value="ACYL-MALONYL CONDENSING ENZYME-RELATED"/>
    <property type="match status" value="1"/>
</dbReference>
<evidence type="ECO:0000313" key="8">
    <source>
        <dbReference type="Proteomes" id="UP000000422"/>
    </source>
</evidence>
<feature type="transmembrane region" description="Helical" evidence="5">
    <location>
        <begin position="37"/>
        <end position="54"/>
    </location>
</feature>
<evidence type="ECO:0000256" key="5">
    <source>
        <dbReference type="SAM" id="Phobius"/>
    </source>
</evidence>
<feature type="transmembrane region" description="Helical" evidence="5">
    <location>
        <begin position="91"/>
        <end position="113"/>
    </location>
</feature>
<dbReference type="PANTHER" id="PTHR22911:SF6">
    <property type="entry name" value="SOLUTE CARRIER FAMILY 35 MEMBER G1"/>
    <property type="match status" value="1"/>
</dbReference>
<evidence type="ECO:0000256" key="3">
    <source>
        <dbReference type="ARBA" id="ARBA00022989"/>
    </source>
</evidence>
<feature type="transmembrane region" description="Helical" evidence="5">
    <location>
        <begin position="143"/>
        <end position="165"/>
    </location>
</feature>
<dbReference type="AlphaFoldDB" id="Q7M7W7"/>
<dbReference type="eggNOG" id="COG0697">
    <property type="taxonomic scope" value="Bacteria"/>
</dbReference>
<keyword evidence="3 5" id="KW-1133">Transmembrane helix</keyword>
<feature type="transmembrane region" description="Helical" evidence="5">
    <location>
        <begin position="215"/>
        <end position="234"/>
    </location>
</feature>
<feature type="transmembrane region" description="Helical" evidence="5">
    <location>
        <begin position="120"/>
        <end position="137"/>
    </location>
</feature>
<proteinExistence type="predicted"/>
<dbReference type="RefSeq" id="WP_011139824.1">
    <property type="nucleotide sequence ID" value="NC_005090.1"/>
</dbReference>
<dbReference type="InterPro" id="IPR000620">
    <property type="entry name" value="EamA_dom"/>
</dbReference>
<comment type="subcellular location">
    <subcellularLocation>
        <location evidence="1">Membrane</location>
        <topology evidence="1">Multi-pass membrane protein</topology>
    </subcellularLocation>
</comment>
<feature type="transmembrane region" description="Helical" evidence="5">
    <location>
        <begin position="66"/>
        <end position="85"/>
    </location>
</feature>
<feature type="transmembrane region" description="Helical" evidence="5">
    <location>
        <begin position="177"/>
        <end position="195"/>
    </location>
</feature>
<sequence length="291" mass="31746">MNRIPKGILYILLSCFFFSLMGAIVKILGERLGSLELVFFRNLFGIFIIGASLLHRPAIERGGRVWMLIFRGIWGSTALLAYFYNITQIPLATAFTLTQTTPLFIALFSLLLLHESVKKEVWLAIFLGFGGVLLLYPPTLPSFSPLIGFTGLYSGLGAALAYLSISELKNHYENRTIILSLTLSGTLIPFVLLFFGGEEAAWGGWVMPTLREWVWISALGIISTLGQIFLTKAYASMQPSILGAVSYVTILFTTGWGLLLGDSLPSLVGALGMILIAFGGILSAHQGAKRS</sequence>
<feature type="transmembrane region" description="Helical" evidence="5">
    <location>
        <begin position="7"/>
        <end position="25"/>
    </location>
</feature>
<keyword evidence="8" id="KW-1185">Reference proteome</keyword>
<dbReference type="KEGG" id="wsu:WS2042"/>
<dbReference type="GO" id="GO:0016020">
    <property type="term" value="C:membrane"/>
    <property type="evidence" value="ECO:0007669"/>
    <property type="project" value="UniProtKB-SubCell"/>
</dbReference>
<evidence type="ECO:0000259" key="6">
    <source>
        <dbReference type="Pfam" id="PF00892"/>
    </source>
</evidence>
<feature type="domain" description="EamA" evidence="6">
    <location>
        <begin position="6"/>
        <end position="135"/>
    </location>
</feature>
<dbReference type="SUPFAM" id="SSF103481">
    <property type="entry name" value="Multidrug resistance efflux transporter EmrE"/>
    <property type="match status" value="2"/>
</dbReference>
<dbReference type="InterPro" id="IPR037185">
    <property type="entry name" value="EmrE-like"/>
</dbReference>
<evidence type="ECO:0000256" key="4">
    <source>
        <dbReference type="ARBA" id="ARBA00023136"/>
    </source>
</evidence>
<evidence type="ECO:0000256" key="1">
    <source>
        <dbReference type="ARBA" id="ARBA00004141"/>
    </source>
</evidence>
<name>Q7M7W7_WOLSU</name>
<accession>Q7M7W7</accession>
<dbReference type="HOGENOM" id="CLU_032828_0_1_7"/>
<reference evidence="7 8" key="1">
    <citation type="journal article" date="2003" name="Proc. Natl. Acad. Sci. U.S.A.">
        <title>Complete genome sequence and analysis of Wolinella succinogenes.</title>
        <authorList>
            <person name="Baar C."/>
            <person name="Eppinger M."/>
            <person name="Raddatz G."/>
            <person name="Simon JM."/>
            <person name="Lanz C."/>
            <person name="Klimmek O."/>
            <person name="Nandakumar R."/>
            <person name="Gross R."/>
            <person name="Rosinus A."/>
            <person name="Keller H."/>
            <person name="Jagtap P."/>
            <person name="Linke B."/>
            <person name="Meyer F."/>
            <person name="Lederer H."/>
            <person name="Schuster S.C."/>
        </authorList>
    </citation>
    <scope>NUCLEOTIDE SEQUENCE [LARGE SCALE GENOMIC DNA]</scope>
    <source>
        <strain evidence="8">ATCC 29543 / DSM 1740 / CCUG 13145 / JCM 31913 / LMG 7466 / NCTC 11488 / FDC 602W</strain>
    </source>
</reference>
<dbReference type="Gene3D" id="1.10.3730.20">
    <property type="match status" value="1"/>
</dbReference>
<dbReference type="STRING" id="273121.WS2042"/>
<organism evidence="8">
    <name type="scientific">Wolinella succinogenes (strain ATCC 29543 / DSM 1740 / CCUG 13145 / JCM 31913 / LMG 7466 / NCTC 11488 / FDC 602W)</name>
    <name type="common">Vibrio succinogenes</name>
    <dbReference type="NCBI Taxonomy" id="273121"/>
    <lineage>
        <taxon>Bacteria</taxon>
        <taxon>Pseudomonadati</taxon>
        <taxon>Campylobacterota</taxon>
        <taxon>Epsilonproteobacteria</taxon>
        <taxon>Campylobacterales</taxon>
        <taxon>Helicobacteraceae</taxon>
        <taxon>Wolinella</taxon>
    </lineage>
</organism>
<dbReference type="Pfam" id="PF00892">
    <property type="entry name" value="EamA"/>
    <property type="match status" value="1"/>
</dbReference>
<dbReference type="EMBL" id="BX571662">
    <property type="protein sequence ID" value="CAE11042.1"/>
    <property type="molecule type" value="Genomic_DNA"/>
</dbReference>
<evidence type="ECO:0000313" key="7">
    <source>
        <dbReference type="EMBL" id="CAE11042.1"/>
    </source>
</evidence>
<gene>
    <name evidence="7" type="ordered locus">WS2042</name>
</gene>
<dbReference type="Proteomes" id="UP000000422">
    <property type="component" value="Chromosome"/>
</dbReference>
<keyword evidence="2 5" id="KW-0812">Transmembrane</keyword>
<feature type="transmembrane region" description="Helical" evidence="5">
    <location>
        <begin position="241"/>
        <end position="260"/>
    </location>
</feature>
<evidence type="ECO:0000256" key="2">
    <source>
        <dbReference type="ARBA" id="ARBA00022692"/>
    </source>
</evidence>
<feature type="transmembrane region" description="Helical" evidence="5">
    <location>
        <begin position="266"/>
        <end position="284"/>
    </location>
</feature>
<protein>
    <submittedName>
        <fullName evidence="7">PUTATIVE INTEGRAL MEMBRANE PROTEIN-DRUG METABOLITE TRANSPORTER SUPERFAMILY</fullName>
    </submittedName>
</protein>
<keyword evidence="4 5" id="KW-0472">Membrane</keyword>